<dbReference type="SMART" id="SM00355">
    <property type="entry name" value="ZnF_C2H2"/>
    <property type="match status" value="2"/>
</dbReference>
<evidence type="ECO:0000259" key="10">
    <source>
        <dbReference type="PROSITE" id="PS50157"/>
    </source>
</evidence>
<sequence>MGVSSIQAKRESRKAANVLLSLSLASNIKKKSNKRKKNNGVFECKICNREFPSFQALGGHCTSHLRPKVRSDGIELKIGEKYKESTRHICGICGKEFQMGQALGGHKQLHRASPVSSALSQIRGEEEFDLNIVPTLTDHEKLGVYIGGDVVSGGFQYQGRLLNLFE</sequence>
<evidence type="ECO:0000313" key="12">
    <source>
        <dbReference type="Proteomes" id="UP001140206"/>
    </source>
</evidence>
<evidence type="ECO:0000256" key="8">
    <source>
        <dbReference type="ARBA" id="ARBA00023242"/>
    </source>
</evidence>
<dbReference type="PANTHER" id="PTHR26374">
    <property type="entry name" value="ZINC FINGER PROTEIN ZAT5"/>
    <property type="match status" value="1"/>
</dbReference>
<keyword evidence="5" id="KW-0862">Zinc</keyword>
<comment type="caution">
    <text evidence="11">The sequence shown here is derived from an EMBL/GenBank/DDBJ whole genome shotgun (WGS) entry which is preliminary data.</text>
</comment>
<evidence type="ECO:0000256" key="2">
    <source>
        <dbReference type="ARBA" id="ARBA00022723"/>
    </source>
</evidence>
<evidence type="ECO:0000313" key="11">
    <source>
        <dbReference type="EMBL" id="KAJ4819722.1"/>
    </source>
</evidence>
<dbReference type="Gene3D" id="3.30.160.60">
    <property type="entry name" value="Classic Zinc Finger"/>
    <property type="match status" value="1"/>
</dbReference>
<feature type="domain" description="C2H2-type" evidence="10">
    <location>
        <begin position="42"/>
        <end position="69"/>
    </location>
</feature>
<dbReference type="Pfam" id="PF13912">
    <property type="entry name" value="zf-C2H2_6"/>
    <property type="match status" value="2"/>
</dbReference>
<evidence type="ECO:0000256" key="3">
    <source>
        <dbReference type="ARBA" id="ARBA00022737"/>
    </source>
</evidence>
<organism evidence="11 12">
    <name type="scientific">Rhynchospora pubera</name>
    <dbReference type="NCBI Taxonomy" id="906938"/>
    <lineage>
        <taxon>Eukaryota</taxon>
        <taxon>Viridiplantae</taxon>
        <taxon>Streptophyta</taxon>
        <taxon>Embryophyta</taxon>
        <taxon>Tracheophyta</taxon>
        <taxon>Spermatophyta</taxon>
        <taxon>Magnoliopsida</taxon>
        <taxon>Liliopsida</taxon>
        <taxon>Poales</taxon>
        <taxon>Cyperaceae</taxon>
        <taxon>Cyperoideae</taxon>
        <taxon>Rhynchosporeae</taxon>
        <taxon>Rhynchospora</taxon>
    </lineage>
</organism>
<keyword evidence="4 9" id="KW-0863">Zinc-finger</keyword>
<evidence type="ECO:0000256" key="5">
    <source>
        <dbReference type="ARBA" id="ARBA00022833"/>
    </source>
</evidence>
<dbReference type="EMBL" id="JAMFTS010000001">
    <property type="protein sequence ID" value="KAJ4819722.1"/>
    <property type="molecule type" value="Genomic_DNA"/>
</dbReference>
<gene>
    <name evidence="11" type="ORF">LUZ62_032288</name>
</gene>
<feature type="domain" description="C2H2-type" evidence="10">
    <location>
        <begin position="88"/>
        <end position="115"/>
    </location>
</feature>
<evidence type="ECO:0000256" key="7">
    <source>
        <dbReference type="ARBA" id="ARBA00023163"/>
    </source>
</evidence>
<protein>
    <submittedName>
        <fullName evidence="11">C2H2-like zinc finger protein</fullName>
    </submittedName>
</protein>
<keyword evidence="3" id="KW-0677">Repeat</keyword>
<keyword evidence="8" id="KW-0539">Nucleus</keyword>
<keyword evidence="12" id="KW-1185">Reference proteome</keyword>
<dbReference type="PANTHER" id="PTHR26374:SF171">
    <property type="entry name" value="OS11G0702400 PROTEIN"/>
    <property type="match status" value="1"/>
</dbReference>
<comment type="subcellular location">
    <subcellularLocation>
        <location evidence="1">Nucleus</location>
    </subcellularLocation>
</comment>
<accession>A0AAV8HX96</accession>
<dbReference type="GO" id="GO:0008270">
    <property type="term" value="F:zinc ion binding"/>
    <property type="evidence" value="ECO:0007669"/>
    <property type="project" value="UniProtKB-KW"/>
</dbReference>
<dbReference type="GO" id="GO:0005634">
    <property type="term" value="C:nucleus"/>
    <property type="evidence" value="ECO:0007669"/>
    <property type="project" value="UniProtKB-SubCell"/>
</dbReference>
<dbReference type="InterPro" id="IPR013087">
    <property type="entry name" value="Znf_C2H2_type"/>
</dbReference>
<dbReference type="AlphaFoldDB" id="A0AAV8HX96"/>
<name>A0AAV8HX96_9POAL</name>
<dbReference type="SUPFAM" id="SSF57667">
    <property type="entry name" value="beta-beta-alpha zinc fingers"/>
    <property type="match status" value="1"/>
</dbReference>
<reference evidence="11" key="1">
    <citation type="submission" date="2022-08" db="EMBL/GenBank/DDBJ databases">
        <authorList>
            <person name="Marques A."/>
        </authorList>
    </citation>
    <scope>NUCLEOTIDE SEQUENCE</scope>
    <source>
        <strain evidence="11">RhyPub2mFocal</strain>
        <tissue evidence="11">Leaves</tissue>
    </source>
</reference>
<keyword evidence="2" id="KW-0479">Metal-binding</keyword>
<dbReference type="Proteomes" id="UP001140206">
    <property type="component" value="Chromosome 1"/>
</dbReference>
<proteinExistence type="predicted"/>
<dbReference type="InterPro" id="IPR036236">
    <property type="entry name" value="Znf_C2H2_sf"/>
</dbReference>
<dbReference type="PROSITE" id="PS50157">
    <property type="entry name" value="ZINC_FINGER_C2H2_2"/>
    <property type="match status" value="2"/>
</dbReference>
<keyword evidence="6" id="KW-0805">Transcription regulation</keyword>
<evidence type="ECO:0000256" key="1">
    <source>
        <dbReference type="ARBA" id="ARBA00004123"/>
    </source>
</evidence>
<evidence type="ECO:0000256" key="4">
    <source>
        <dbReference type="ARBA" id="ARBA00022771"/>
    </source>
</evidence>
<evidence type="ECO:0000256" key="9">
    <source>
        <dbReference type="PROSITE-ProRule" id="PRU00042"/>
    </source>
</evidence>
<dbReference type="PROSITE" id="PS00028">
    <property type="entry name" value="ZINC_FINGER_C2H2_1"/>
    <property type="match status" value="2"/>
</dbReference>
<evidence type="ECO:0000256" key="6">
    <source>
        <dbReference type="ARBA" id="ARBA00023015"/>
    </source>
</evidence>
<keyword evidence="7" id="KW-0804">Transcription</keyword>